<organism evidence="1 2">
    <name type="scientific">Microbacterium azadirachtae</name>
    <dbReference type="NCBI Taxonomy" id="582680"/>
    <lineage>
        <taxon>Bacteria</taxon>
        <taxon>Bacillati</taxon>
        <taxon>Actinomycetota</taxon>
        <taxon>Actinomycetes</taxon>
        <taxon>Micrococcales</taxon>
        <taxon>Microbacteriaceae</taxon>
        <taxon>Microbacterium</taxon>
    </lineage>
</organism>
<reference evidence="1 2" key="1">
    <citation type="submission" date="2015-02" db="EMBL/GenBank/DDBJ databases">
        <title>Draft genome sequences of ten Microbacterium spp. with emphasis on heavy metal contaminated environments.</title>
        <authorList>
            <person name="Corretto E."/>
        </authorList>
    </citation>
    <scope>NUCLEOTIDE SEQUENCE [LARGE SCALE GENOMIC DNA]</scope>
    <source>
        <strain evidence="1 2">DSM 23848</strain>
    </source>
</reference>
<proteinExistence type="predicted"/>
<sequence length="156" mass="16976">MTENPDPHVVAEGLLPTPFTAAEIRDALRAGAVIRVRIEEPDGTTTERINRFSAGDDDGALLESHPADAPEAAKGARVTWRELQAHAAFPADRSTVATQMIEHPLGRLECRRYDVADEDGGTVFWFALAHPGMPVRYETTDANGTTRTTVLAILKD</sequence>
<comment type="caution">
    <text evidence="1">The sequence shown here is derived from an EMBL/GenBank/DDBJ whole genome shotgun (WGS) entry which is preliminary data.</text>
</comment>
<dbReference type="Proteomes" id="UP000033448">
    <property type="component" value="Unassembled WGS sequence"/>
</dbReference>
<keyword evidence="2" id="KW-1185">Reference proteome</keyword>
<dbReference type="OrthoDB" id="4861283at2"/>
<protein>
    <submittedName>
        <fullName evidence="1">Uncharacterized protein</fullName>
    </submittedName>
</protein>
<evidence type="ECO:0000313" key="2">
    <source>
        <dbReference type="Proteomes" id="UP000033448"/>
    </source>
</evidence>
<dbReference type="RefSeq" id="WP_045251073.1">
    <property type="nucleotide sequence ID" value="NZ_JYIT01000080.1"/>
</dbReference>
<dbReference type="PATRIC" id="fig|582680.7.peg.2453"/>
<evidence type="ECO:0000313" key="1">
    <source>
        <dbReference type="EMBL" id="KJL21865.1"/>
    </source>
</evidence>
<name>A0A0F0KP20_9MICO</name>
<gene>
    <name evidence="1" type="ORF">RL72_02404</name>
</gene>
<dbReference type="EMBL" id="JYIT01000080">
    <property type="protein sequence ID" value="KJL21865.1"/>
    <property type="molecule type" value="Genomic_DNA"/>
</dbReference>
<accession>A0A0F0KP20</accession>
<dbReference type="AlphaFoldDB" id="A0A0F0KP20"/>